<evidence type="ECO:0000256" key="9">
    <source>
        <dbReference type="SAM" id="Phobius"/>
    </source>
</evidence>
<evidence type="ECO:0000256" key="5">
    <source>
        <dbReference type="ARBA" id="ARBA00022856"/>
    </source>
</evidence>
<dbReference type="Proteomes" id="UP000278143">
    <property type="component" value="Unassembled WGS sequence"/>
</dbReference>
<feature type="transmembrane region" description="Helical" evidence="9">
    <location>
        <begin position="20"/>
        <end position="41"/>
    </location>
</feature>
<dbReference type="PANTHER" id="PTHR22601">
    <property type="entry name" value="ISP4 LIKE PROTEIN"/>
    <property type="match status" value="1"/>
</dbReference>
<dbReference type="EMBL" id="KZ992409">
    <property type="protein sequence ID" value="RKP22210.1"/>
    <property type="molecule type" value="Genomic_DNA"/>
</dbReference>
<dbReference type="Pfam" id="PF03169">
    <property type="entry name" value="OPT"/>
    <property type="match status" value="1"/>
</dbReference>
<evidence type="ECO:0000313" key="11">
    <source>
        <dbReference type="Proteomes" id="UP000278143"/>
    </source>
</evidence>
<comment type="subcellular location">
    <subcellularLocation>
        <location evidence="1">Membrane</location>
        <topology evidence="1">Multi-pass membrane protein</topology>
    </subcellularLocation>
</comment>
<protein>
    <submittedName>
        <fullName evidence="10">OPT oligopeptide transporter protein-domain-containing protein</fullName>
    </submittedName>
</protein>
<evidence type="ECO:0000313" key="10">
    <source>
        <dbReference type="EMBL" id="RKP22210.1"/>
    </source>
</evidence>
<dbReference type="InterPro" id="IPR004648">
    <property type="entry name" value="Oligpept_transpt"/>
</dbReference>
<dbReference type="GO" id="GO:0015031">
    <property type="term" value="P:protein transport"/>
    <property type="evidence" value="ECO:0007669"/>
    <property type="project" value="UniProtKB-KW"/>
</dbReference>
<evidence type="ECO:0000256" key="7">
    <source>
        <dbReference type="ARBA" id="ARBA00022989"/>
    </source>
</evidence>
<evidence type="ECO:0000256" key="1">
    <source>
        <dbReference type="ARBA" id="ARBA00004141"/>
    </source>
</evidence>
<keyword evidence="3" id="KW-0813">Transport</keyword>
<reference evidence="11" key="1">
    <citation type="journal article" date="2018" name="Nat. Microbiol.">
        <title>Leveraging single-cell genomics to expand the fungal tree of life.</title>
        <authorList>
            <person name="Ahrendt S.R."/>
            <person name="Quandt C.A."/>
            <person name="Ciobanu D."/>
            <person name="Clum A."/>
            <person name="Salamov A."/>
            <person name="Andreopoulos B."/>
            <person name="Cheng J.F."/>
            <person name="Woyke T."/>
            <person name="Pelin A."/>
            <person name="Henrissat B."/>
            <person name="Reynolds N.K."/>
            <person name="Benny G.L."/>
            <person name="Smith M.E."/>
            <person name="James T.Y."/>
            <person name="Grigoriev I.V."/>
        </authorList>
    </citation>
    <scope>NUCLEOTIDE SEQUENCE [LARGE SCALE GENOMIC DNA]</scope>
    <source>
        <strain evidence="11">Benny S71-1</strain>
    </source>
</reference>
<evidence type="ECO:0000256" key="6">
    <source>
        <dbReference type="ARBA" id="ARBA00022927"/>
    </source>
</evidence>
<keyword evidence="11" id="KW-1185">Reference proteome</keyword>
<dbReference type="OrthoDB" id="9986677at2759"/>
<dbReference type="GO" id="GO:0035673">
    <property type="term" value="F:oligopeptide transmembrane transporter activity"/>
    <property type="evidence" value="ECO:0007669"/>
    <property type="project" value="InterPro"/>
</dbReference>
<organism evidence="10 11">
    <name type="scientific">Syncephalis pseudoplumigaleata</name>
    <dbReference type="NCBI Taxonomy" id="1712513"/>
    <lineage>
        <taxon>Eukaryota</taxon>
        <taxon>Fungi</taxon>
        <taxon>Fungi incertae sedis</taxon>
        <taxon>Zoopagomycota</taxon>
        <taxon>Zoopagomycotina</taxon>
        <taxon>Zoopagomycetes</taxon>
        <taxon>Zoopagales</taxon>
        <taxon>Piptocephalidaceae</taxon>
        <taxon>Syncephalis</taxon>
    </lineage>
</organism>
<feature type="transmembrane region" description="Helical" evidence="9">
    <location>
        <begin position="100"/>
        <end position="121"/>
    </location>
</feature>
<sequence>SASVIWGVIGPNRMFGSEGYYSSLLWWFLVGLLVPVPFWLLSRRFPGTWLQYIHTPVILGATAIMPPAQPVMYPTWFLVGFIFQFVIYRYRHQWWTKYNYVLSAALDSGVAIAGIVIFFAFQYHPVELDWWGTKGDCANFKTL</sequence>
<keyword evidence="6" id="KW-0653">Protein transport</keyword>
<evidence type="ECO:0000256" key="2">
    <source>
        <dbReference type="ARBA" id="ARBA00008807"/>
    </source>
</evidence>
<evidence type="ECO:0000256" key="4">
    <source>
        <dbReference type="ARBA" id="ARBA00022692"/>
    </source>
</evidence>
<evidence type="ECO:0000256" key="3">
    <source>
        <dbReference type="ARBA" id="ARBA00022448"/>
    </source>
</evidence>
<dbReference type="NCBIfam" id="TIGR00728">
    <property type="entry name" value="OPT_sfam"/>
    <property type="match status" value="1"/>
</dbReference>
<keyword evidence="7 9" id="KW-1133">Transmembrane helix</keyword>
<feature type="transmembrane region" description="Helical" evidence="9">
    <location>
        <begin position="48"/>
        <end position="65"/>
    </location>
</feature>
<name>A0A4P9YTQ1_9FUNG</name>
<gene>
    <name evidence="10" type="ORF">SYNPS1DRAFT_20342</name>
</gene>
<feature type="non-terminal residue" evidence="10">
    <location>
        <position position="1"/>
    </location>
</feature>
<dbReference type="AlphaFoldDB" id="A0A4P9YTQ1"/>
<dbReference type="InterPro" id="IPR004813">
    <property type="entry name" value="OPT"/>
</dbReference>
<dbReference type="GO" id="GO:0016020">
    <property type="term" value="C:membrane"/>
    <property type="evidence" value="ECO:0007669"/>
    <property type="project" value="UniProtKB-SubCell"/>
</dbReference>
<keyword evidence="4 9" id="KW-0812">Transmembrane</keyword>
<comment type="similarity">
    <text evidence="2">Belongs to the oligopeptide OPT transporter family.</text>
</comment>
<proteinExistence type="inferred from homology"/>
<keyword evidence="5" id="KW-0571">Peptide transport</keyword>
<evidence type="ECO:0000256" key="8">
    <source>
        <dbReference type="ARBA" id="ARBA00023136"/>
    </source>
</evidence>
<accession>A0A4P9YTQ1</accession>
<feature type="transmembrane region" description="Helical" evidence="9">
    <location>
        <begin position="71"/>
        <end position="88"/>
    </location>
</feature>
<keyword evidence="8 9" id="KW-0472">Membrane</keyword>